<dbReference type="PANTHER" id="PTHR45458:SF1">
    <property type="entry name" value="SHORT CHAIN DEHYDROGENASE"/>
    <property type="match status" value="1"/>
</dbReference>
<dbReference type="CDD" id="cd05325">
    <property type="entry name" value="carb_red_sniffer_like_SDR_c"/>
    <property type="match status" value="1"/>
</dbReference>
<evidence type="ECO:0000313" key="3">
    <source>
        <dbReference type="Proteomes" id="UP000794436"/>
    </source>
</evidence>
<dbReference type="Proteomes" id="UP000794436">
    <property type="component" value="Unassembled WGS sequence"/>
</dbReference>
<dbReference type="EMBL" id="SPLM01000036">
    <property type="protein sequence ID" value="TMW66173.1"/>
    <property type="molecule type" value="Genomic_DNA"/>
</dbReference>
<dbReference type="AlphaFoldDB" id="A0A8K1CPT5"/>
<dbReference type="PANTHER" id="PTHR45458">
    <property type="entry name" value="SHORT-CHAIN DEHYDROGENASE/REDUCTASE SDR"/>
    <property type="match status" value="1"/>
</dbReference>
<dbReference type="Pfam" id="PF00106">
    <property type="entry name" value="adh_short"/>
    <property type="match status" value="1"/>
</dbReference>
<dbReference type="Gene3D" id="3.40.50.720">
    <property type="entry name" value="NAD(P)-binding Rossmann-like Domain"/>
    <property type="match status" value="1"/>
</dbReference>
<reference evidence="2" key="1">
    <citation type="submission" date="2019-03" db="EMBL/GenBank/DDBJ databases">
        <title>Long read genome sequence of the mycoparasitic Pythium oligandrum ATCC 38472 isolated from sugarbeet rhizosphere.</title>
        <authorList>
            <person name="Gaulin E."/>
        </authorList>
    </citation>
    <scope>NUCLEOTIDE SEQUENCE</scope>
    <source>
        <strain evidence="2">ATCC 38472_TT</strain>
    </source>
</reference>
<gene>
    <name evidence="2" type="ORF">Poli38472_003938</name>
</gene>
<evidence type="ECO:0000313" key="2">
    <source>
        <dbReference type="EMBL" id="TMW66173.1"/>
    </source>
</evidence>
<dbReference type="PRINTS" id="PR00080">
    <property type="entry name" value="SDRFAMILY"/>
</dbReference>
<comment type="caution">
    <text evidence="2">The sequence shown here is derived from an EMBL/GenBank/DDBJ whole genome shotgun (WGS) entry which is preliminary data.</text>
</comment>
<sequence length="229" mass="24653">MSKTVLITGANRGIGLAFTAHYVKQGWKVIASARNLDAADELKALAPWKLLQVDTANEQSILDAAKAVEGEPIDLLINNAGLLTSLGLNEATKEDLIRQFEVNAVGPFLATRAFLPNLKLAVQAKGEAFVAQLTSRMGSIHDNTSGGYYGYRSSKTALNMISTSLAKDLAPEKIGVLLLHPGHVQTEMVGYTGNATPDESVVRVTKMIENATLEDSGKFQHCEGYVLPW</sequence>
<protein>
    <submittedName>
        <fullName evidence="2">Uncharacterized protein</fullName>
    </submittedName>
</protein>
<keyword evidence="3" id="KW-1185">Reference proteome</keyword>
<dbReference type="SUPFAM" id="SSF51735">
    <property type="entry name" value="NAD(P)-binding Rossmann-fold domains"/>
    <property type="match status" value="1"/>
</dbReference>
<name>A0A8K1CPT5_PYTOL</name>
<evidence type="ECO:0000256" key="1">
    <source>
        <dbReference type="RuleBase" id="RU000363"/>
    </source>
</evidence>
<organism evidence="2 3">
    <name type="scientific">Pythium oligandrum</name>
    <name type="common">Mycoparasitic fungus</name>
    <dbReference type="NCBI Taxonomy" id="41045"/>
    <lineage>
        <taxon>Eukaryota</taxon>
        <taxon>Sar</taxon>
        <taxon>Stramenopiles</taxon>
        <taxon>Oomycota</taxon>
        <taxon>Peronosporomycetes</taxon>
        <taxon>Pythiales</taxon>
        <taxon>Pythiaceae</taxon>
        <taxon>Pythium</taxon>
    </lineage>
</organism>
<dbReference type="GO" id="GO:0016616">
    <property type="term" value="F:oxidoreductase activity, acting on the CH-OH group of donors, NAD or NADP as acceptor"/>
    <property type="evidence" value="ECO:0007669"/>
    <property type="project" value="TreeGrafter"/>
</dbReference>
<dbReference type="PRINTS" id="PR00081">
    <property type="entry name" value="GDHRDH"/>
</dbReference>
<dbReference type="InterPro" id="IPR036291">
    <property type="entry name" value="NAD(P)-bd_dom_sf"/>
</dbReference>
<dbReference type="OrthoDB" id="5296at2759"/>
<accession>A0A8K1CPT5</accession>
<comment type="similarity">
    <text evidence="1">Belongs to the short-chain dehydrogenases/reductases (SDR) family.</text>
</comment>
<dbReference type="InterPro" id="IPR052184">
    <property type="entry name" value="SDR_enzymes"/>
</dbReference>
<proteinExistence type="inferred from homology"/>
<dbReference type="InterPro" id="IPR002347">
    <property type="entry name" value="SDR_fam"/>
</dbReference>